<gene>
    <name evidence="1" type="ORF">C7U55_01975</name>
</gene>
<protein>
    <submittedName>
        <fullName evidence="1">Uncharacterized protein</fullName>
    </submittedName>
</protein>
<reference evidence="2" key="1">
    <citation type="submission" date="2018-03" db="EMBL/GenBank/DDBJ databases">
        <title>Lachnoclostridium SNUG30370 gen.nov., sp.nov., isolated from human faeces.</title>
        <authorList>
            <person name="Seo B."/>
            <person name="Jeon K."/>
            <person name="Ko G."/>
        </authorList>
    </citation>
    <scope>NUCLEOTIDE SEQUENCE [LARGE SCALE GENOMIC DNA]</scope>
    <source>
        <strain evidence="2">SNUG30370</strain>
    </source>
</reference>
<dbReference type="GeneID" id="77469873"/>
<name>A0A2T3G1Y9_9FIRM</name>
<keyword evidence="2" id="KW-1185">Reference proteome</keyword>
<dbReference type="Proteomes" id="UP000241201">
    <property type="component" value="Unassembled WGS sequence"/>
</dbReference>
<proteinExistence type="predicted"/>
<dbReference type="EMBL" id="PYLP01000002">
    <property type="protein sequence ID" value="PST41575.1"/>
    <property type="molecule type" value="Genomic_DNA"/>
</dbReference>
<sequence>MIDRQAIYILYNDQVGKKLVERFYQLLVVYSQNKKTKPVESCLLKLNDIARKKKTRLVYYDNHSLKEDLSQFIVEEYRLSKIKQK</sequence>
<evidence type="ECO:0000313" key="1">
    <source>
        <dbReference type="EMBL" id="PST41575.1"/>
    </source>
</evidence>
<organism evidence="1 2">
    <name type="scientific">Faecalibacillus faecis</name>
    <dbReference type="NCBI Taxonomy" id="1982628"/>
    <lineage>
        <taxon>Bacteria</taxon>
        <taxon>Bacillati</taxon>
        <taxon>Bacillota</taxon>
        <taxon>Erysipelotrichia</taxon>
        <taxon>Erysipelotrichales</taxon>
        <taxon>Coprobacillaceae</taxon>
        <taxon>Faecalibacillus</taxon>
    </lineage>
</organism>
<accession>A0A2T3G1Y9</accession>
<dbReference type="RefSeq" id="WP_106987112.1">
    <property type="nucleotide sequence ID" value="NZ_DAWBWI010000256.1"/>
</dbReference>
<dbReference type="AlphaFoldDB" id="A0A2T3G1Y9"/>
<comment type="caution">
    <text evidence="1">The sequence shown here is derived from an EMBL/GenBank/DDBJ whole genome shotgun (WGS) entry which is preliminary data.</text>
</comment>
<evidence type="ECO:0000313" key="2">
    <source>
        <dbReference type="Proteomes" id="UP000241201"/>
    </source>
</evidence>